<evidence type="ECO:0000313" key="2">
    <source>
        <dbReference type="Proteomes" id="UP000030672"/>
    </source>
</evidence>
<reference evidence="1 2" key="1">
    <citation type="journal article" date="2014" name="BMC Genomics">
        <title>Genome sequencing of four Aureobasidium pullulans varieties: biotechnological potential, stress tolerance, and description of new species.</title>
        <authorList>
            <person name="Gostin Ar C."/>
            <person name="Ohm R.A."/>
            <person name="Kogej T."/>
            <person name="Sonjak S."/>
            <person name="Turk M."/>
            <person name="Zajc J."/>
            <person name="Zalar P."/>
            <person name="Grube M."/>
            <person name="Sun H."/>
            <person name="Han J."/>
            <person name="Sharma A."/>
            <person name="Chiniquy J."/>
            <person name="Ngan C.Y."/>
            <person name="Lipzen A."/>
            <person name="Barry K."/>
            <person name="Grigoriev I.V."/>
            <person name="Gunde-Cimerman N."/>
        </authorList>
    </citation>
    <scope>NUCLEOTIDE SEQUENCE [LARGE SCALE GENOMIC DNA]</scope>
    <source>
        <strain evidence="1 2">CBS 110374</strain>
    </source>
</reference>
<gene>
    <name evidence="1" type="ORF">M437DRAFT_88535</name>
</gene>
<evidence type="ECO:0000313" key="1">
    <source>
        <dbReference type="EMBL" id="KEQ58569.1"/>
    </source>
</evidence>
<name>A0A074VHN4_AURM1</name>
<dbReference type="GeneID" id="63922227"/>
<accession>A0A074VHN4</accession>
<keyword evidence="2" id="KW-1185">Reference proteome</keyword>
<sequence>MDFDENTYGAIWHAIQASQLESISIDRSYVELEELERFLYGHSDFLKDLKLHQLCTYVFDHHTTVDFLCFLRDQLNLKHLAIDEIVVEDEISMTKIVLPKLERMVCDGEKQIIEDVDKLIQEVNEVLRDD</sequence>
<protein>
    <submittedName>
        <fullName evidence="1">Uncharacterized protein</fullName>
    </submittedName>
</protein>
<organism evidence="1 2">
    <name type="scientific">Aureobasidium melanogenum (strain CBS 110374)</name>
    <name type="common">Aureobasidium pullulans var. melanogenum</name>
    <dbReference type="NCBI Taxonomy" id="1043003"/>
    <lineage>
        <taxon>Eukaryota</taxon>
        <taxon>Fungi</taxon>
        <taxon>Dikarya</taxon>
        <taxon>Ascomycota</taxon>
        <taxon>Pezizomycotina</taxon>
        <taxon>Dothideomycetes</taxon>
        <taxon>Dothideomycetidae</taxon>
        <taxon>Dothideales</taxon>
        <taxon>Saccotheciaceae</taxon>
        <taxon>Aureobasidium</taxon>
    </lineage>
</organism>
<dbReference type="Proteomes" id="UP000030672">
    <property type="component" value="Unassembled WGS sequence"/>
</dbReference>
<dbReference type="HOGENOM" id="CLU_1937731_0_0_1"/>
<proteinExistence type="predicted"/>
<dbReference type="STRING" id="1043003.A0A074VHN4"/>
<dbReference type="EMBL" id="KL584854">
    <property type="protein sequence ID" value="KEQ58569.1"/>
    <property type="molecule type" value="Genomic_DNA"/>
</dbReference>
<dbReference type="AlphaFoldDB" id="A0A074VHN4"/>
<dbReference type="RefSeq" id="XP_040875592.1">
    <property type="nucleotide sequence ID" value="XM_041028854.1"/>
</dbReference>